<keyword evidence="3" id="KW-0202">Cytokine</keyword>
<evidence type="ECO:0000313" key="7">
    <source>
        <dbReference type="EMBL" id="OCT81397.1"/>
    </source>
</evidence>
<comment type="subcellular location">
    <subcellularLocation>
        <location evidence="1">Secreted</location>
    </subcellularLocation>
</comment>
<dbReference type="Proteomes" id="UP000694892">
    <property type="component" value="Chromosome 5L"/>
</dbReference>
<name>A0A974CXS3_XENLA</name>
<dbReference type="Gene3D" id="2.10.90.10">
    <property type="entry name" value="Cystine-knot cytokines"/>
    <property type="match status" value="1"/>
</dbReference>
<dbReference type="GO" id="GO:0005615">
    <property type="term" value="C:extracellular space"/>
    <property type="evidence" value="ECO:0007669"/>
    <property type="project" value="UniProtKB-KW"/>
</dbReference>
<evidence type="ECO:0000256" key="5">
    <source>
        <dbReference type="ARBA" id="ARBA00022729"/>
    </source>
</evidence>
<dbReference type="AlphaFoldDB" id="A0A974CXS3"/>
<evidence type="ECO:0000256" key="1">
    <source>
        <dbReference type="ARBA" id="ARBA00004613"/>
    </source>
</evidence>
<evidence type="ECO:0000256" key="3">
    <source>
        <dbReference type="ARBA" id="ARBA00022514"/>
    </source>
</evidence>
<keyword evidence="5 6" id="KW-0732">Signal</keyword>
<feature type="chain" id="PRO_5037422777" evidence="6">
    <location>
        <begin position="19"/>
        <end position="144"/>
    </location>
</feature>
<dbReference type="GO" id="GO:0006954">
    <property type="term" value="P:inflammatory response"/>
    <property type="evidence" value="ECO:0007669"/>
    <property type="project" value="InterPro"/>
</dbReference>
<organism evidence="7 8">
    <name type="scientific">Xenopus laevis</name>
    <name type="common">African clawed frog</name>
    <dbReference type="NCBI Taxonomy" id="8355"/>
    <lineage>
        <taxon>Eukaryota</taxon>
        <taxon>Metazoa</taxon>
        <taxon>Chordata</taxon>
        <taxon>Craniata</taxon>
        <taxon>Vertebrata</taxon>
        <taxon>Euteleostomi</taxon>
        <taxon>Amphibia</taxon>
        <taxon>Batrachia</taxon>
        <taxon>Anura</taxon>
        <taxon>Pipoidea</taxon>
        <taxon>Pipidae</taxon>
        <taxon>Xenopodinae</taxon>
        <taxon>Xenopus</taxon>
        <taxon>Xenopus</taxon>
    </lineage>
</organism>
<dbReference type="SUPFAM" id="SSF57501">
    <property type="entry name" value="Cystine-knot cytokines"/>
    <property type="match status" value="1"/>
</dbReference>
<evidence type="ECO:0000313" key="8">
    <source>
        <dbReference type="Proteomes" id="UP000694892"/>
    </source>
</evidence>
<dbReference type="EMBL" id="CM004474">
    <property type="protein sequence ID" value="OCT81397.1"/>
    <property type="molecule type" value="Genomic_DNA"/>
</dbReference>
<dbReference type="OMA" id="MEESYCY"/>
<dbReference type="Pfam" id="PF06083">
    <property type="entry name" value="IL17"/>
    <property type="match status" value="1"/>
</dbReference>
<evidence type="ECO:0000256" key="4">
    <source>
        <dbReference type="ARBA" id="ARBA00022525"/>
    </source>
</evidence>
<dbReference type="GO" id="GO:0005125">
    <property type="term" value="F:cytokine activity"/>
    <property type="evidence" value="ECO:0007669"/>
    <property type="project" value="UniProtKB-KW"/>
</dbReference>
<evidence type="ECO:0000256" key="2">
    <source>
        <dbReference type="ARBA" id="ARBA00007236"/>
    </source>
</evidence>
<proteinExistence type="inferred from homology"/>
<accession>A0A974CXS3</accession>
<dbReference type="PRINTS" id="PR01932">
    <property type="entry name" value="INTRLEUKIN17"/>
</dbReference>
<evidence type="ECO:0000256" key="6">
    <source>
        <dbReference type="SAM" id="SignalP"/>
    </source>
</evidence>
<comment type="similarity">
    <text evidence="2">Belongs to the IL-17 family.</text>
</comment>
<sequence length="144" mass="16217">MNPIPSLVYIMLIASAHAHVPHRDCKLPLDADFPPVVKASMGSSGQIRSLRIEMSNRSLSPWDYINDEDNNRYPSIIYEAKCRHAGCLDSQGNMDPRVNSIPISQEILVLRREMIGCTPSFRLEKKMITVGCTCVRPIVHNLIE</sequence>
<reference evidence="8" key="1">
    <citation type="journal article" date="2016" name="Nature">
        <title>Genome evolution in the allotetraploid frog Xenopus laevis.</title>
        <authorList>
            <person name="Session A.M."/>
            <person name="Uno Y."/>
            <person name="Kwon T."/>
            <person name="Chapman J.A."/>
            <person name="Toyoda A."/>
            <person name="Takahashi S."/>
            <person name="Fukui A."/>
            <person name="Hikosaka A."/>
            <person name="Suzuki A."/>
            <person name="Kondo M."/>
            <person name="van Heeringen S.J."/>
            <person name="Quigley I."/>
            <person name="Heinz S."/>
            <person name="Ogino H."/>
            <person name="Ochi H."/>
            <person name="Hellsten U."/>
            <person name="Lyons J.B."/>
            <person name="Simakov O."/>
            <person name="Putnam N."/>
            <person name="Stites J."/>
            <person name="Kuroki Y."/>
            <person name="Tanaka T."/>
            <person name="Michiue T."/>
            <person name="Watanabe M."/>
            <person name="Bogdanovic O."/>
            <person name="Lister R."/>
            <person name="Georgiou G."/>
            <person name="Paranjpe S.S."/>
            <person name="van Kruijsbergen I."/>
            <person name="Shu S."/>
            <person name="Carlson J."/>
            <person name="Kinoshita T."/>
            <person name="Ohta Y."/>
            <person name="Mawaribuchi S."/>
            <person name="Jenkins J."/>
            <person name="Grimwood J."/>
            <person name="Schmutz J."/>
            <person name="Mitros T."/>
            <person name="Mozaffari S.V."/>
            <person name="Suzuki Y."/>
            <person name="Haramoto Y."/>
            <person name="Yamamoto T.S."/>
            <person name="Takagi C."/>
            <person name="Heald R."/>
            <person name="Miller K."/>
            <person name="Haudenschild C."/>
            <person name="Kitzman J."/>
            <person name="Nakayama T."/>
            <person name="Izutsu Y."/>
            <person name="Robert J."/>
            <person name="Fortriede J."/>
            <person name="Burns K."/>
            <person name="Lotay V."/>
            <person name="Karimi K."/>
            <person name="Yasuoka Y."/>
            <person name="Dichmann D.S."/>
            <person name="Flajnik M.F."/>
            <person name="Houston D.W."/>
            <person name="Shendure J."/>
            <person name="DuPasquier L."/>
            <person name="Vize P.D."/>
            <person name="Zorn A.M."/>
            <person name="Ito M."/>
            <person name="Marcotte E.M."/>
            <person name="Wallingford J.B."/>
            <person name="Ito Y."/>
            <person name="Asashima M."/>
            <person name="Ueno N."/>
            <person name="Matsuda Y."/>
            <person name="Veenstra G.J."/>
            <person name="Fujiyama A."/>
            <person name="Harland R.M."/>
            <person name="Taira M."/>
            <person name="Rokhsar D.S."/>
        </authorList>
    </citation>
    <scope>NUCLEOTIDE SEQUENCE [LARGE SCALE GENOMIC DNA]</scope>
    <source>
        <strain evidence="8">J</strain>
    </source>
</reference>
<dbReference type="InterPro" id="IPR010345">
    <property type="entry name" value="IL-17_fam"/>
</dbReference>
<dbReference type="InterPro" id="IPR020440">
    <property type="entry name" value="IL-17_chr"/>
</dbReference>
<keyword evidence="4" id="KW-0964">Secreted</keyword>
<dbReference type="InterPro" id="IPR029034">
    <property type="entry name" value="Cystine-knot_cytokine"/>
</dbReference>
<feature type="signal peptide" evidence="6">
    <location>
        <begin position="1"/>
        <end position="18"/>
    </location>
</feature>
<gene>
    <name evidence="7" type="ORF">XELAEV_18028217mg</name>
</gene>
<protein>
    <submittedName>
        <fullName evidence="7">Uncharacterized protein</fullName>
    </submittedName>
</protein>